<gene>
    <name evidence="1" type="ORF">TRIP_B20002</name>
</gene>
<dbReference type="InterPro" id="IPR009057">
    <property type="entry name" value="Homeodomain-like_sf"/>
</dbReference>
<protein>
    <submittedName>
        <fullName evidence="1">Transposase</fullName>
    </submittedName>
</protein>
<dbReference type="SUPFAM" id="SSF46689">
    <property type="entry name" value="Homeodomain-like"/>
    <property type="match status" value="1"/>
</dbReference>
<sequence length="168" mass="18839">MAPRYRVTLSAEERKELEALTRRGKIQARKFIHARALLLCDAGPDGPAWATDEVATALGASTRMIEHLKKRFVEEGLEAALERKPREKPPREVIFDGAFEARLIALACSEAPDGHQRWTVRLLADKAVELKFARAVSHMTVQRILKKTNLNLTSASTGKSRRKGVRRS</sequence>
<proteinExistence type="predicted"/>
<reference evidence="1" key="1">
    <citation type="submission" date="2018-07" db="EMBL/GenBank/DDBJ databases">
        <authorList>
            <consortium name="Genoscope - CEA"/>
            <person name="William W."/>
        </authorList>
    </citation>
    <scope>NUCLEOTIDE SEQUENCE</scope>
    <source>
        <strain evidence="1">IK1</strain>
    </source>
</reference>
<accession>A0A653A1D7</accession>
<organism evidence="1">
    <name type="scientific">Uncultured Desulfatiglans sp</name>
    <dbReference type="NCBI Taxonomy" id="1748965"/>
    <lineage>
        <taxon>Bacteria</taxon>
        <taxon>Pseudomonadati</taxon>
        <taxon>Thermodesulfobacteriota</taxon>
        <taxon>Desulfobacteria</taxon>
        <taxon>Desulfatiglandales</taxon>
        <taxon>Desulfatiglandaceae</taxon>
        <taxon>Desulfatiglans</taxon>
        <taxon>environmental samples</taxon>
    </lineage>
</organism>
<dbReference type="Pfam" id="PF13565">
    <property type="entry name" value="HTH_32"/>
    <property type="match status" value="1"/>
</dbReference>
<dbReference type="AlphaFoldDB" id="A0A653A1D7"/>
<evidence type="ECO:0000313" key="1">
    <source>
        <dbReference type="EMBL" id="VBB41850.1"/>
    </source>
</evidence>
<name>A0A653A1D7_UNCDX</name>
<dbReference type="EMBL" id="UPXX01000012">
    <property type="protein sequence ID" value="VBB41850.1"/>
    <property type="molecule type" value="Genomic_DNA"/>
</dbReference>